<accession>A0A6I4I694</accession>
<reference evidence="5 6" key="1">
    <citation type="submission" date="2019-12" db="EMBL/GenBank/DDBJ databases">
        <title>Mucilaginibacter sp. HME9299 genome sequencing and assembly.</title>
        <authorList>
            <person name="Kang H."/>
            <person name="Kim H."/>
            <person name="Joh K."/>
        </authorList>
    </citation>
    <scope>NUCLEOTIDE SEQUENCE [LARGE SCALE GENOMIC DNA]</scope>
    <source>
        <strain evidence="5 6">HME9299</strain>
    </source>
</reference>
<dbReference type="PANTHER" id="PTHR33619">
    <property type="entry name" value="POLYSACCHARIDE EXPORT PROTEIN GFCE-RELATED"/>
    <property type="match status" value="1"/>
</dbReference>
<name>A0A6I4I694_9SPHI</name>
<dbReference type="Pfam" id="PF02563">
    <property type="entry name" value="Poly_export"/>
    <property type="match status" value="1"/>
</dbReference>
<dbReference type="GO" id="GO:0015159">
    <property type="term" value="F:polysaccharide transmembrane transporter activity"/>
    <property type="evidence" value="ECO:0007669"/>
    <property type="project" value="InterPro"/>
</dbReference>
<keyword evidence="2" id="KW-0812">Transmembrane</keyword>
<evidence type="ECO:0000259" key="4">
    <source>
        <dbReference type="Pfam" id="PF10531"/>
    </source>
</evidence>
<evidence type="ECO:0000313" key="5">
    <source>
        <dbReference type="EMBL" id="MVN90601.1"/>
    </source>
</evidence>
<feature type="domain" description="Polysaccharide export protein N-terminal" evidence="3">
    <location>
        <begin position="55"/>
        <end position="145"/>
    </location>
</feature>
<organism evidence="5 6">
    <name type="scientific">Mucilaginibacter aquatilis</name>
    <dbReference type="NCBI Taxonomy" id="1517760"/>
    <lineage>
        <taxon>Bacteria</taxon>
        <taxon>Pseudomonadati</taxon>
        <taxon>Bacteroidota</taxon>
        <taxon>Sphingobacteriia</taxon>
        <taxon>Sphingobacteriales</taxon>
        <taxon>Sphingobacteriaceae</taxon>
        <taxon>Mucilaginibacter</taxon>
    </lineage>
</organism>
<dbReference type="OrthoDB" id="662756at2"/>
<dbReference type="Pfam" id="PF10531">
    <property type="entry name" value="SLBB"/>
    <property type="match status" value="1"/>
</dbReference>
<keyword evidence="2" id="KW-0472">Membrane</keyword>
<keyword evidence="2" id="KW-1133">Transmembrane helix</keyword>
<comment type="caution">
    <text evidence="5">The sequence shown here is derived from an EMBL/GenBank/DDBJ whole genome shotgun (WGS) entry which is preliminary data.</text>
</comment>
<dbReference type="InterPro" id="IPR019554">
    <property type="entry name" value="Soluble_ligand-bd"/>
</dbReference>
<evidence type="ECO:0000313" key="6">
    <source>
        <dbReference type="Proteomes" id="UP000434850"/>
    </source>
</evidence>
<keyword evidence="1" id="KW-0732">Signal</keyword>
<sequence>METKTSTTKLQTIKSLVILFAVTAILSSCGSYKKVPYFQDLDRSQVTSEAITNMSSLTIQPEDQISISVTSLNQDAANVFTNNGNLAGTDSQNPVYGYTVDSKGEVTLPLLGAVKVSGKTSEELSKQLQQQLTSFLSKPNVSVKIVNFKVAVLGDVARPNIYRSSTDRLTITEALSLAGDLNITAKRDDITLVREIDGKRTYIPIDLTSKNLFQSPYFYMKSNDLLFVQPGKLKLATVDTGYRNASLIISALTLVAIAISLFTN</sequence>
<dbReference type="InterPro" id="IPR003715">
    <property type="entry name" value="Poly_export_N"/>
</dbReference>
<dbReference type="EMBL" id="WQLA01000002">
    <property type="protein sequence ID" value="MVN90601.1"/>
    <property type="molecule type" value="Genomic_DNA"/>
</dbReference>
<dbReference type="AlphaFoldDB" id="A0A6I4I694"/>
<gene>
    <name evidence="5" type="ORF">GO816_05635</name>
</gene>
<dbReference type="PROSITE" id="PS51257">
    <property type="entry name" value="PROKAR_LIPOPROTEIN"/>
    <property type="match status" value="1"/>
</dbReference>
<dbReference type="RefSeq" id="WP_157540379.1">
    <property type="nucleotide sequence ID" value="NZ_WQLA01000002.1"/>
</dbReference>
<dbReference type="InterPro" id="IPR049712">
    <property type="entry name" value="Poly_export"/>
</dbReference>
<dbReference type="Proteomes" id="UP000434850">
    <property type="component" value="Unassembled WGS sequence"/>
</dbReference>
<proteinExistence type="predicted"/>
<evidence type="ECO:0000256" key="1">
    <source>
        <dbReference type="ARBA" id="ARBA00022729"/>
    </source>
</evidence>
<dbReference type="Gene3D" id="3.30.1950.10">
    <property type="entry name" value="wza like domain"/>
    <property type="match status" value="1"/>
</dbReference>
<protein>
    <submittedName>
        <fullName evidence="5">Polysaccharide export protein</fullName>
    </submittedName>
</protein>
<evidence type="ECO:0000259" key="3">
    <source>
        <dbReference type="Pfam" id="PF02563"/>
    </source>
</evidence>
<feature type="transmembrane region" description="Helical" evidence="2">
    <location>
        <begin position="245"/>
        <end position="263"/>
    </location>
</feature>
<evidence type="ECO:0000256" key="2">
    <source>
        <dbReference type="SAM" id="Phobius"/>
    </source>
</evidence>
<keyword evidence="6" id="KW-1185">Reference proteome</keyword>
<dbReference type="PANTHER" id="PTHR33619:SF3">
    <property type="entry name" value="POLYSACCHARIDE EXPORT PROTEIN GFCE-RELATED"/>
    <property type="match status" value="1"/>
</dbReference>
<feature type="domain" description="Soluble ligand binding" evidence="4">
    <location>
        <begin position="149"/>
        <end position="203"/>
    </location>
</feature>